<dbReference type="Pfam" id="PF03899">
    <property type="entry name" value="ATP-synt_I"/>
    <property type="match status" value="1"/>
</dbReference>
<dbReference type="AlphaFoldDB" id="A5CVG2"/>
<evidence type="ECO:0000256" key="5">
    <source>
        <dbReference type="ARBA" id="ARBA00023136"/>
    </source>
</evidence>
<dbReference type="InterPro" id="IPR005598">
    <property type="entry name" value="ATP_synth_I"/>
</dbReference>
<evidence type="ECO:0000256" key="4">
    <source>
        <dbReference type="ARBA" id="ARBA00022989"/>
    </source>
</evidence>
<accession>A5CVG2</accession>
<comment type="subcellular location">
    <subcellularLocation>
        <location evidence="1">Cell membrane</location>
        <topology evidence="1">Multi-pass membrane protein</topology>
    </subcellularLocation>
</comment>
<dbReference type="GO" id="GO:0005886">
    <property type="term" value="C:plasma membrane"/>
    <property type="evidence" value="ECO:0007669"/>
    <property type="project" value="UniProtKB-SubCell"/>
</dbReference>
<dbReference type="EMBL" id="AP009247">
    <property type="protein sequence ID" value="BAF62051.1"/>
    <property type="molecule type" value="Genomic_DNA"/>
</dbReference>
<dbReference type="Proteomes" id="UP000000247">
    <property type="component" value="Chromosome"/>
</dbReference>
<evidence type="ECO:0000256" key="6">
    <source>
        <dbReference type="SAM" id="Phobius"/>
    </source>
</evidence>
<keyword evidence="3 6" id="KW-0812">Transmembrane</keyword>
<evidence type="ECO:0000256" key="2">
    <source>
        <dbReference type="ARBA" id="ARBA00022475"/>
    </source>
</evidence>
<keyword evidence="8" id="KW-1185">Reference proteome</keyword>
<name>A5CVG2_VESOH</name>
<organism evidence="7 8">
    <name type="scientific">Vesicomyosocius okutanii subsp. Calyptogena okutanii (strain HA)</name>
    <dbReference type="NCBI Taxonomy" id="412965"/>
    <lineage>
        <taxon>Bacteria</taxon>
        <taxon>Pseudomonadati</taxon>
        <taxon>Pseudomonadota</taxon>
        <taxon>Gammaproteobacteria</taxon>
        <taxon>Candidatus Pseudothioglobaceae</taxon>
        <taxon>Candidatus Vesicomyidisocius</taxon>
    </lineage>
</organism>
<reference evidence="8" key="1">
    <citation type="journal article" date="2007" name="Curr. Biol.">
        <title>Reduced genome of the thioautotrophic intracellular symbiont in a deep-sea clam, Calyptogena okutanii.</title>
        <authorList>
            <person name="Kuwahara H."/>
            <person name="Yoshida T."/>
            <person name="Takaki Y."/>
            <person name="Shimamura S."/>
            <person name="Nishi S."/>
            <person name="Harada M."/>
            <person name="Matsuyama K."/>
            <person name="Takishita K."/>
            <person name="Kawato M."/>
            <person name="Uematsu K."/>
            <person name="Fujiwara Y."/>
            <person name="Sato T."/>
            <person name="Kato C."/>
            <person name="Kitagawa M."/>
            <person name="Kato I."/>
            <person name="Maruyama T."/>
        </authorList>
    </citation>
    <scope>NUCLEOTIDE SEQUENCE [LARGE SCALE GENOMIC DNA]</scope>
    <source>
        <strain evidence="8">HA</strain>
    </source>
</reference>
<proteinExistence type="predicted"/>
<gene>
    <name evidence="7" type="ordered locus">COSY_0952</name>
</gene>
<dbReference type="STRING" id="412965.COSY_0952"/>
<feature type="transmembrane region" description="Helical" evidence="6">
    <location>
        <begin position="20"/>
        <end position="44"/>
    </location>
</feature>
<evidence type="ECO:0000256" key="3">
    <source>
        <dbReference type="ARBA" id="ARBA00022692"/>
    </source>
</evidence>
<evidence type="ECO:0000256" key="1">
    <source>
        <dbReference type="ARBA" id="ARBA00004651"/>
    </source>
</evidence>
<evidence type="ECO:0008006" key="9">
    <source>
        <dbReference type="Google" id="ProtNLM"/>
    </source>
</evidence>
<keyword evidence="5 6" id="KW-0472">Membrane</keyword>
<keyword evidence="4 6" id="KW-1133">Transmembrane helix</keyword>
<evidence type="ECO:0000313" key="7">
    <source>
        <dbReference type="EMBL" id="BAF62051.1"/>
    </source>
</evidence>
<protein>
    <recommendedName>
        <fullName evidence="9">ATP synthase protein I</fullName>
    </recommendedName>
</protein>
<sequence length="115" mass="12554">MATRSEWPKVQLSALLMVSIYFSMNNVAIAAIYGGIIGLLNTSLINRHTNKQKGKLNISPGIDVIMMSVSVIMRMTLLVLLTFFGLLIIGLAPEALIIGLVLGQIGFLIDRVINR</sequence>
<keyword evidence="2" id="KW-1003">Cell membrane</keyword>
<dbReference type="KEGG" id="vok:COSY_0952"/>
<feature type="transmembrane region" description="Helical" evidence="6">
    <location>
        <begin position="64"/>
        <end position="89"/>
    </location>
</feature>
<dbReference type="HOGENOM" id="CLU_2107235_0_0_6"/>
<evidence type="ECO:0000313" key="8">
    <source>
        <dbReference type="Proteomes" id="UP000000247"/>
    </source>
</evidence>
<dbReference type="RefSeq" id="WP_011930320.1">
    <property type="nucleotide sequence ID" value="NC_009465.1"/>
</dbReference>